<sequence length="109" mass="10849">MQPRSVESRRAGCPERSSAVVTAPTRVTGCVHSHCSGAIPATGTFLVSGAPRPPVGLSGAAPSARGPQEELAPESRPTAADVGTAGRQHLLGARGDPGVAERITASATG</sequence>
<reference evidence="2" key="1">
    <citation type="journal article" date="2022" name="bioRxiv">
        <title>Sequencing and chromosome-scale assembly of the giantPleurodeles waltlgenome.</title>
        <authorList>
            <person name="Brown T."/>
            <person name="Elewa A."/>
            <person name="Iarovenko S."/>
            <person name="Subramanian E."/>
            <person name="Araus A.J."/>
            <person name="Petzold A."/>
            <person name="Susuki M."/>
            <person name="Suzuki K.-i.T."/>
            <person name="Hayashi T."/>
            <person name="Toyoda A."/>
            <person name="Oliveira C."/>
            <person name="Osipova E."/>
            <person name="Leigh N.D."/>
            <person name="Simon A."/>
            <person name="Yun M.H."/>
        </authorList>
    </citation>
    <scope>NUCLEOTIDE SEQUENCE</scope>
    <source>
        <strain evidence="2">20211129_DDA</strain>
        <tissue evidence="2">Liver</tissue>
    </source>
</reference>
<keyword evidence="3" id="KW-1185">Reference proteome</keyword>
<proteinExistence type="predicted"/>
<evidence type="ECO:0000313" key="3">
    <source>
        <dbReference type="Proteomes" id="UP001066276"/>
    </source>
</evidence>
<evidence type="ECO:0000313" key="2">
    <source>
        <dbReference type="EMBL" id="KAJ1193310.1"/>
    </source>
</evidence>
<dbReference type="Proteomes" id="UP001066276">
    <property type="component" value="Chromosome 2_2"/>
</dbReference>
<accession>A0AAV7UW41</accession>
<organism evidence="2 3">
    <name type="scientific">Pleurodeles waltl</name>
    <name type="common">Iberian ribbed newt</name>
    <dbReference type="NCBI Taxonomy" id="8319"/>
    <lineage>
        <taxon>Eukaryota</taxon>
        <taxon>Metazoa</taxon>
        <taxon>Chordata</taxon>
        <taxon>Craniata</taxon>
        <taxon>Vertebrata</taxon>
        <taxon>Euteleostomi</taxon>
        <taxon>Amphibia</taxon>
        <taxon>Batrachia</taxon>
        <taxon>Caudata</taxon>
        <taxon>Salamandroidea</taxon>
        <taxon>Salamandridae</taxon>
        <taxon>Pleurodelinae</taxon>
        <taxon>Pleurodeles</taxon>
    </lineage>
</organism>
<evidence type="ECO:0000256" key="1">
    <source>
        <dbReference type="SAM" id="MobiDB-lite"/>
    </source>
</evidence>
<dbReference type="AlphaFoldDB" id="A0AAV7UW41"/>
<dbReference type="EMBL" id="JANPWB010000004">
    <property type="protein sequence ID" value="KAJ1193310.1"/>
    <property type="molecule type" value="Genomic_DNA"/>
</dbReference>
<feature type="region of interest" description="Disordered" evidence="1">
    <location>
        <begin position="49"/>
        <end position="109"/>
    </location>
</feature>
<gene>
    <name evidence="2" type="ORF">NDU88_002609</name>
</gene>
<comment type="caution">
    <text evidence="2">The sequence shown here is derived from an EMBL/GenBank/DDBJ whole genome shotgun (WGS) entry which is preliminary data.</text>
</comment>
<protein>
    <submittedName>
        <fullName evidence="2">Uncharacterized protein</fullName>
    </submittedName>
</protein>
<name>A0AAV7UW41_PLEWA</name>